<dbReference type="Proteomes" id="UP000696485">
    <property type="component" value="Unassembled WGS sequence"/>
</dbReference>
<accession>A0A9P5VPQ5</accession>
<dbReference type="GO" id="GO:0043657">
    <property type="term" value="C:host cell"/>
    <property type="evidence" value="ECO:0007669"/>
    <property type="project" value="UniProtKB-SubCell"/>
</dbReference>
<gene>
    <name evidence="5" type="ORF">BG006_010600</name>
</gene>
<sequence>MVANAFSVKINFVDSNVDDLKKLIKVAKSPLWDYLAADELAISRVSILDDANKQREIILLRDVTFQRELRATESMAKAFGEAPLPKESLHFIAHEVPRKYS</sequence>
<evidence type="ECO:0000313" key="5">
    <source>
        <dbReference type="EMBL" id="KAF9335796.1"/>
    </source>
</evidence>
<name>A0A9P5VPQ5_9FUNG</name>
<evidence type="ECO:0000256" key="2">
    <source>
        <dbReference type="ARBA" id="ARBA00004613"/>
    </source>
</evidence>
<dbReference type="GO" id="GO:0005576">
    <property type="term" value="C:extracellular region"/>
    <property type="evidence" value="ECO:0007669"/>
    <property type="project" value="UniProtKB-SubCell"/>
</dbReference>
<organism evidence="5 6">
    <name type="scientific">Podila minutissima</name>
    <dbReference type="NCBI Taxonomy" id="64525"/>
    <lineage>
        <taxon>Eukaryota</taxon>
        <taxon>Fungi</taxon>
        <taxon>Fungi incertae sedis</taxon>
        <taxon>Mucoromycota</taxon>
        <taxon>Mortierellomycotina</taxon>
        <taxon>Mortierellomycetes</taxon>
        <taxon>Mortierellales</taxon>
        <taxon>Mortierellaceae</taxon>
        <taxon>Podila</taxon>
    </lineage>
</organism>
<dbReference type="EMBL" id="JAAAUY010000085">
    <property type="protein sequence ID" value="KAF9335796.1"/>
    <property type="molecule type" value="Genomic_DNA"/>
</dbReference>
<evidence type="ECO:0000313" key="6">
    <source>
        <dbReference type="Proteomes" id="UP000696485"/>
    </source>
</evidence>
<feature type="domain" description="Crinkler effector protein N-terminal" evidence="4">
    <location>
        <begin position="4"/>
        <end position="92"/>
    </location>
</feature>
<reference evidence="5" key="1">
    <citation type="journal article" date="2020" name="Fungal Divers.">
        <title>Resolving the Mortierellaceae phylogeny through synthesis of multi-gene phylogenetics and phylogenomics.</title>
        <authorList>
            <person name="Vandepol N."/>
            <person name="Liber J."/>
            <person name="Desiro A."/>
            <person name="Na H."/>
            <person name="Kennedy M."/>
            <person name="Barry K."/>
            <person name="Grigoriev I.V."/>
            <person name="Miller A.N."/>
            <person name="O'Donnell K."/>
            <person name="Stajich J.E."/>
            <person name="Bonito G."/>
        </authorList>
    </citation>
    <scope>NUCLEOTIDE SEQUENCE</scope>
    <source>
        <strain evidence="5">NVP1</strain>
    </source>
</reference>
<keyword evidence="3" id="KW-0964">Secreted</keyword>
<evidence type="ECO:0000259" key="4">
    <source>
        <dbReference type="Pfam" id="PF20147"/>
    </source>
</evidence>
<keyword evidence="6" id="KW-1185">Reference proteome</keyword>
<evidence type="ECO:0000256" key="1">
    <source>
        <dbReference type="ARBA" id="ARBA00004340"/>
    </source>
</evidence>
<evidence type="ECO:0000256" key="3">
    <source>
        <dbReference type="ARBA" id="ARBA00022525"/>
    </source>
</evidence>
<dbReference type="InterPro" id="IPR045379">
    <property type="entry name" value="Crinkler_N"/>
</dbReference>
<comment type="caution">
    <text evidence="5">The sequence shown here is derived from an EMBL/GenBank/DDBJ whole genome shotgun (WGS) entry which is preliminary data.</text>
</comment>
<dbReference type="Pfam" id="PF20147">
    <property type="entry name" value="Crinkler"/>
    <property type="match status" value="1"/>
</dbReference>
<protein>
    <recommendedName>
        <fullName evidence="4">Crinkler effector protein N-terminal domain-containing protein</fullName>
    </recommendedName>
</protein>
<dbReference type="AlphaFoldDB" id="A0A9P5VPQ5"/>
<proteinExistence type="predicted"/>
<comment type="subcellular location">
    <subcellularLocation>
        <location evidence="1">Host cell</location>
    </subcellularLocation>
    <subcellularLocation>
        <location evidence="2">Secreted</location>
    </subcellularLocation>
</comment>